<dbReference type="Proteomes" id="UP000007148">
    <property type="component" value="Unassembled WGS sequence"/>
</dbReference>
<keyword evidence="2" id="KW-1185">Reference proteome</keyword>
<organism evidence="1 2">
    <name type="scientific">Serendipita indica (strain DSM 11827)</name>
    <name type="common">Root endophyte fungus</name>
    <name type="synonym">Piriformospora indica</name>
    <dbReference type="NCBI Taxonomy" id="1109443"/>
    <lineage>
        <taxon>Eukaryota</taxon>
        <taxon>Fungi</taxon>
        <taxon>Dikarya</taxon>
        <taxon>Basidiomycota</taxon>
        <taxon>Agaricomycotina</taxon>
        <taxon>Agaricomycetes</taxon>
        <taxon>Sebacinales</taxon>
        <taxon>Serendipitaceae</taxon>
        <taxon>Serendipita</taxon>
    </lineage>
</organism>
<dbReference type="HOGENOM" id="CLU_1289385_0_0_1"/>
<dbReference type="STRING" id="1109443.G4TVK4"/>
<accession>G4TVK4</accession>
<protein>
    <submittedName>
        <fullName evidence="1">Uncharacterized protein</fullName>
    </submittedName>
</protein>
<comment type="caution">
    <text evidence="1">The sequence shown here is derived from an EMBL/GenBank/DDBJ whole genome shotgun (WGS) entry which is preliminary data.</text>
</comment>
<dbReference type="AlphaFoldDB" id="G4TVK4"/>
<name>G4TVK4_SERID</name>
<evidence type="ECO:0000313" key="1">
    <source>
        <dbReference type="EMBL" id="CCA75347.1"/>
    </source>
</evidence>
<gene>
    <name evidence="1" type="ORF">PIIN_09331</name>
</gene>
<evidence type="ECO:0000313" key="2">
    <source>
        <dbReference type="Proteomes" id="UP000007148"/>
    </source>
</evidence>
<dbReference type="EMBL" id="CAFZ01000435">
    <property type="protein sequence ID" value="CCA75347.1"/>
    <property type="molecule type" value="Genomic_DNA"/>
</dbReference>
<sequence length="214" mass="23961">MSPAERLDAFRRALQSSTQATDDLAYKFDCEGVSYATQTGLLCYTTRLNGHVSGIVIQSLWEAGSEPWRCFDDLGVIIEAFAFDVYEDLLVLISPSHTVDANARIHLRSLRTGLGHPRASSATLGLASRDLDSDKTRILISERVLIYYGPNSHGWGRTLVWDWTLGVLLREVLEFSSVLRKLILSRHLVISEVRASFQRPFSFGSNTVTRELSL</sequence>
<dbReference type="OrthoDB" id="2745718at2759"/>
<dbReference type="InParanoid" id="G4TVK4"/>
<reference evidence="1 2" key="1">
    <citation type="journal article" date="2011" name="PLoS Pathog.">
        <title>Endophytic Life Strategies Decoded by Genome and Transcriptome Analyses of the Mutualistic Root Symbiont Piriformospora indica.</title>
        <authorList>
            <person name="Zuccaro A."/>
            <person name="Lahrmann U."/>
            <person name="Guldener U."/>
            <person name="Langen G."/>
            <person name="Pfiffi S."/>
            <person name="Biedenkopf D."/>
            <person name="Wong P."/>
            <person name="Samans B."/>
            <person name="Grimm C."/>
            <person name="Basiewicz M."/>
            <person name="Murat C."/>
            <person name="Martin F."/>
            <person name="Kogel K.H."/>
        </authorList>
    </citation>
    <scope>NUCLEOTIDE SEQUENCE [LARGE SCALE GENOMIC DNA]</scope>
    <source>
        <strain evidence="1 2">DSM 11827</strain>
    </source>
</reference>
<proteinExistence type="predicted"/>